<dbReference type="InterPro" id="IPR017441">
    <property type="entry name" value="Protein_kinase_ATP_BS"/>
</dbReference>
<feature type="repeat" description="TPR" evidence="5">
    <location>
        <begin position="823"/>
        <end position="856"/>
    </location>
</feature>
<dbReference type="Pfam" id="PF13374">
    <property type="entry name" value="TPR_10"/>
    <property type="match status" value="1"/>
</dbReference>
<dbReference type="InterPro" id="IPR011990">
    <property type="entry name" value="TPR-like_helical_dom_sf"/>
</dbReference>
<keyword evidence="5" id="KW-0802">TPR repeat</keyword>
<evidence type="ECO:0000256" key="4">
    <source>
        <dbReference type="ARBA" id="ARBA00022840"/>
    </source>
</evidence>
<dbReference type="SUPFAM" id="SSF56112">
    <property type="entry name" value="Protein kinase-like (PK-like)"/>
    <property type="match status" value="1"/>
</dbReference>
<evidence type="ECO:0000259" key="8">
    <source>
        <dbReference type="PROSITE" id="PS50011"/>
    </source>
</evidence>
<dbReference type="InterPro" id="IPR019734">
    <property type="entry name" value="TPR_rpt"/>
</dbReference>
<evidence type="ECO:0000256" key="3">
    <source>
        <dbReference type="ARBA" id="ARBA00022777"/>
    </source>
</evidence>
<accession>A0ABZ2LQD3</accession>
<evidence type="ECO:0000313" key="10">
    <source>
        <dbReference type="Proteomes" id="UP001370348"/>
    </source>
</evidence>
<evidence type="ECO:0000256" key="6">
    <source>
        <dbReference type="PROSITE-ProRule" id="PRU10141"/>
    </source>
</evidence>
<keyword evidence="3 9" id="KW-0418">Kinase</keyword>
<dbReference type="PROSITE" id="PS00108">
    <property type="entry name" value="PROTEIN_KINASE_ST"/>
    <property type="match status" value="1"/>
</dbReference>
<evidence type="ECO:0000313" key="9">
    <source>
        <dbReference type="EMBL" id="WXB12103.1"/>
    </source>
</evidence>
<feature type="domain" description="Protein kinase" evidence="8">
    <location>
        <begin position="4"/>
        <end position="276"/>
    </location>
</feature>
<keyword evidence="2 6" id="KW-0547">Nucleotide-binding</keyword>
<dbReference type="Gene3D" id="1.25.40.10">
    <property type="entry name" value="Tetratricopeptide repeat domain"/>
    <property type="match status" value="3"/>
</dbReference>
<dbReference type="PANTHER" id="PTHR43289:SF6">
    <property type="entry name" value="SERINE_THREONINE-PROTEIN KINASE NEKL-3"/>
    <property type="match status" value="1"/>
</dbReference>
<dbReference type="Proteomes" id="UP001370348">
    <property type="component" value="Chromosome"/>
</dbReference>
<evidence type="ECO:0000256" key="5">
    <source>
        <dbReference type="PROSITE-ProRule" id="PRU00339"/>
    </source>
</evidence>
<dbReference type="Gene3D" id="3.30.200.20">
    <property type="entry name" value="Phosphorylase Kinase, domain 1"/>
    <property type="match status" value="1"/>
</dbReference>
<feature type="transmembrane region" description="Helical" evidence="7">
    <location>
        <begin position="287"/>
        <end position="305"/>
    </location>
</feature>
<keyword evidence="7" id="KW-0812">Transmembrane</keyword>
<keyword evidence="7" id="KW-0472">Membrane</keyword>
<dbReference type="SMART" id="SM00028">
    <property type="entry name" value="TPR"/>
    <property type="match status" value="6"/>
</dbReference>
<keyword evidence="10" id="KW-1185">Reference proteome</keyword>
<dbReference type="Gene3D" id="1.10.510.10">
    <property type="entry name" value="Transferase(Phosphotransferase) domain 1"/>
    <property type="match status" value="1"/>
</dbReference>
<keyword evidence="4 6" id="KW-0067">ATP-binding</keyword>
<dbReference type="PROSITE" id="PS50011">
    <property type="entry name" value="PROTEIN_KINASE_DOM"/>
    <property type="match status" value="1"/>
</dbReference>
<dbReference type="PROSITE" id="PS50005">
    <property type="entry name" value="TPR"/>
    <property type="match status" value="1"/>
</dbReference>
<keyword evidence="1" id="KW-0808">Transferase</keyword>
<dbReference type="RefSeq" id="WP_394821722.1">
    <property type="nucleotide sequence ID" value="NZ_CP089984.1"/>
</dbReference>
<dbReference type="PANTHER" id="PTHR43289">
    <property type="entry name" value="MITOGEN-ACTIVATED PROTEIN KINASE KINASE KINASE 20-RELATED"/>
    <property type="match status" value="1"/>
</dbReference>
<evidence type="ECO:0000256" key="7">
    <source>
        <dbReference type="SAM" id="Phobius"/>
    </source>
</evidence>
<dbReference type="Pfam" id="PF13424">
    <property type="entry name" value="TPR_12"/>
    <property type="match status" value="2"/>
</dbReference>
<reference evidence="9 10" key="1">
    <citation type="submission" date="2021-12" db="EMBL/GenBank/DDBJ databases">
        <title>Discovery of the Pendulisporaceae a myxobacterial family with distinct sporulation behavior and unique specialized metabolism.</title>
        <authorList>
            <person name="Garcia R."/>
            <person name="Popoff A."/>
            <person name="Bader C.D."/>
            <person name="Loehr J."/>
            <person name="Walesch S."/>
            <person name="Walt C."/>
            <person name="Boldt J."/>
            <person name="Bunk B."/>
            <person name="Haeckl F.J.F.P.J."/>
            <person name="Gunesch A.P."/>
            <person name="Birkelbach J."/>
            <person name="Nuebel U."/>
            <person name="Pietschmann T."/>
            <person name="Bach T."/>
            <person name="Mueller R."/>
        </authorList>
    </citation>
    <scope>NUCLEOTIDE SEQUENCE [LARGE SCALE GENOMIC DNA]</scope>
    <source>
        <strain evidence="9 10">MSr11954</strain>
    </source>
</reference>
<protein>
    <submittedName>
        <fullName evidence="9">Serine/threonine-protein kinase</fullName>
    </submittedName>
</protein>
<feature type="binding site" evidence="6">
    <location>
        <position position="33"/>
    </location>
    <ligand>
        <name>ATP</name>
        <dbReference type="ChEBI" id="CHEBI:30616"/>
    </ligand>
</feature>
<dbReference type="Pfam" id="PF00069">
    <property type="entry name" value="Pkinase"/>
    <property type="match status" value="1"/>
</dbReference>
<gene>
    <name evidence="9" type="ORF">LZC94_30150</name>
</gene>
<dbReference type="SUPFAM" id="SSF48452">
    <property type="entry name" value="TPR-like"/>
    <property type="match status" value="2"/>
</dbReference>
<evidence type="ECO:0000256" key="1">
    <source>
        <dbReference type="ARBA" id="ARBA00022679"/>
    </source>
</evidence>
<proteinExistence type="predicted"/>
<name>A0ABZ2LQD3_9BACT</name>
<dbReference type="InterPro" id="IPR008271">
    <property type="entry name" value="Ser/Thr_kinase_AS"/>
</dbReference>
<dbReference type="InterPro" id="IPR011009">
    <property type="entry name" value="Kinase-like_dom_sf"/>
</dbReference>
<dbReference type="PROSITE" id="PS00107">
    <property type="entry name" value="PROTEIN_KINASE_ATP"/>
    <property type="match status" value="1"/>
</dbReference>
<evidence type="ECO:0000256" key="2">
    <source>
        <dbReference type="ARBA" id="ARBA00022741"/>
    </source>
</evidence>
<keyword evidence="7" id="KW-1133">Transmembrane helix</keyword>
<dbReference type="InterPro" id="IPR000719">
    <property type="entry name" value="Prot_kinase_dom"/>
</dbReference>
<dbReference type="EMBL" id="CP089984">
    <property type="protein sequence ID" value="WXB12103.1"/>
    <property type="molecule type" value="Genomic_DNA"/>
</dbReference>
<organism evidence="9 10">
    <name type="scientific">Pendulispora albinea</name>
    <dbReference type="NCBI Taxonomy" id="2741071"/>
    <lineage>
        <taxon>Bacteria</taxon>
        <taxon>Pseudomonadati</taxon>
        <taxon>Myxococcota</taxon>
        <taxon>Myxococcia</taxon>
        <taxon>Myxococcales</taxon>
        <taxon>Sorangiineae</taxon>
        <taxon>Pendulisporaceae</taxon>
        <taxon>Pendulispora</taxon>
    </lineage>
</organism>
<dbReference type="CDD" id="cd14014">
    <property type="entry name" value="STKc_PknB_like"/>
    <property type="match status" value="1"/>
</dbReference>
<sequence>MGRYLVADVIGEGGMGRIYRAYDPELNRPVALKLFRALRSEERQQKRLLREAQALAHVVHPNVVYVFDVGEFTGQVFFAMELVEGTTLRAELGHAKPDRRHLLRLIDQAGRGLAAAHRAGLAHRDFKPENVLIDRNGQVKVADFGLARAIVDAKDSEDPARVPSDPPARALELPVTEAGALVGTPGYMAPEQYEGHAADARSDQFSFAIVAYEALFGRHPFSNKAGKFSMDALRAGRIEVPGRRLDIDYLRVLGRGLSRDPANRYPSLQHLLDELADVPRRRRRRTLVIAAIACAGMGLLGWPAIRNHRAQRCDTAATQALAGIWDAPRRAQVETVLTGDGKAFGRDVWKRVAATLDVYADQWKHTKVELCRSAEWWRAEDATKHTRASSCLDERRRELRAVTDVLAGGDRDVRLRAPDILIQLDALSSCTNAAALSLAPWPTYGEAAAVEVEPIRDLLAQSRARFDADQLAPAEEAARRALDLARKQQDRALAAEALYRLGIAQTGGGKYDAARASIVQALADAESSGRERLLPLIWSRLIVIDGKVRPDTVEPLVPFIEATVERLDPQGPAHIELLRTLGLLENARGRYDRAIARFNAALDMARGVFGENDIRRVVIYRQLANAERSINRRDEAITHLHSALREAEALFGNDHPQLMMTLSTLARTMSEQRDRAGLQAMGQRVLQIVEQAASPESQDVGYSLFELGMAYLDDAQPEVALPLLRRSYAMDTPNSRGSATSLSGIARAEEALGHLEAARAVLDEALTLNRRLAGPGDPSTILYGVRLGRILRKQHRERDAQQLCAELLDAGERTLGPRGVYVALALSCVGESYEQLGRFSEALAALERAEKLVQDGTTTPRHEFRATIGFALARVLWRTGGDRERARRLANEAIDGYEHSGRAYVQDGAEVQAWLAAVSAQHR</sequence>
<dbReference type="GO" id="GO:0016301">
    <property type="term" value="F:kinase activity"/>
    <property type="evidence" value="ECO:0007669"/>
    <property type="project" value="UniProtKB-KW"/>
</dbReference>